<dbReference type="SUPFAM" id="SSF53474">
    <property type="entry name" value="alpha/beta-Hydrolases"/>
    <property type="match status" value="1"/>
</dbReference>
<keyword evidence="1 2" id="KW-0808">Transferase</keyword>
<keyword evidence="2" id="KW-0963">Cytoplasm</keyword>
<dbReference type="Pfam" id="PF00561">
    <property type="entry name" value="Abhydrolase_1"/>
    <property type="match status" value="1"/>
</dbReference>
<evidence type="ECO:0000313" key="6">
    <source>
        <dbReference type="Proteomes" id="UP000316181"/>
    </source>
</evidence>
<dbReference type="EMBL" id="VFNV01000001">
    <property type="protein sequence ID" value="TQK76374.1"/>
    <property type="molecule type" value="Genomic_DNA"/>
</dbReference>
<evidence type="ECO:0000259" key="4">
    <source>
        <dbReference type="Pfam" id="PF00561"/>
    </source>
</evidence>
<dbReference type="NCBIfam" id="TIGR01392">
    <property type="entry name" value="homoserO_Ac_trn"/>
    <property type="match status" value="1"/>
</dbReference>
<dbReference type="UniPathway" id="UPA00051">
    <property type="reaction ID" value="UER00074"/>
</dbReference>
<dbReference type="PANTHER" id="PTHR32268">
    <property type="entry name" value="HOMOSERINE O-ACETYLTRANSFERASE"/>
    <property type="match status" value="1"/>
</dbReference>
<feature type="active site" evidence="2 3">
    <location>
        <position position="346"/>
    </location>
</feature>
<feature type="active site" evidence="2 3">
    <location>
        <position position="376"/>
    </location>
</feature>
<dbReference type="OrthoDB" id="9800754at2"/>
<protein>
    <recommendedName>
        <fullName evidence="2">Homoserine O-acetyltransferase</fullName>
        <shortName evidence="2">HAT</shortName>
        <ecNumber evidence="2">2.3.1.31</ecNumber>
    </recommendedName>
    <alternativeName>
        <fullName evidence="2">Homoserine transacetylase</fullName>
        <shortName evidence="2">HTA</shortName>
    </alternativeName>
</protein>
<evidence type="ECO:0000313" key="5">
    <source>
        <dbReference type="EMBL" id="TQK76374.1"/>
    </source>
</evidence>
<comment type="similarity">
    <text evidence="2">Belongs to the AB hydrolase superfamily. MetX family.</text>
</comment>
<evidence type="ECO:0000256" key="2">
    <source>
        <dbReference type="HAMAP-Rule" id="MF_00296"/>
    </source>
</evidence>
<comment type="subcellular location">
    <subcellularLocation>
        <location evidence="2">Cytoplasm</location>
    </subcellularLocation>
</comment>
<evidence type="ECO:0000256" key="3">
    <source>
        <dbReference type="PIRSR" id="PIRSR000443-1"/>
    </source>
</evidence>
<dbReference type="InterPro" id="IPR029058">
    <property type="entry name" value="AB_hydrolase_fold"/>
</dbReference>
<dbReference type="HAMAP" id="MF_00296">
    <property type="entry name" value="MetX_acyltransf"/>
    <property type="match status" value="1"/>
</dbReference>
<proteinExistence type="inferred from homology"/>
<dbReference type="RefSeq" id="WP_142111664.1">
    <property type="nucleotide sequence ID" value="NZ_BAAATB010000002.1"/>
</dbReference>
<dbReference type="NCBIfam" id="NF001209">
    <property type="entry name" value="PRK00175.1"/>
    <property type="match status" value="1"/>
</dbReference>
<dbReference type="Gene3D" id="3.40.50.1820">
    <property type="entry name" value="alpha/beta hydrolase"/>
    <property type="match status" value="1"/>
</dbReference>
<comment type="function">
    <text evidence="2">Transfers an acetyl group from acetyl-CoA to L-homoserine, forming acetyl-L-homoserine.</text>
</comment>
<dbReference type="AlphaFoldDB" id="A0A542SP16"/>
<reference evidence="5 6" key="1">
    <citation type="submission" date="2019-06" db="EMBL/GenBank/DDBJ databases">
        <title>Sequencing the genomes of 1000 actinobacteria strains.</title>
        <authorList>
            <person name="Klenk H.-P."/>
        </authorList>
    </citation>
    <scope>NUCLEOTIDE SEQUENCE [LARGE SCALE GENOMIC DNA]</scope>
    <source>
        <strain evidence="5 6">DSM 10596</strain>
    </source>
</reference>
<feature type="binding site" evidence="2">
    <location>
        <position position="377"/>
    </location>
    <ligand>
        <name>substrate</name>
    </ligand>
</feature>
<accession>A0A542SP16</accession>
<dbReference type="GO" id="GO:0009092">
    <property type="term" value="P:homoserine metabolic process"/>
    <property type="evidence" value="ECO:0007669"/>
    <property type="project" value="TreeGrafter"/>
</dbReference>
<keyword evidence="2" id="KW-0486">Methionine biosynthesis</keyword>
<comment type="caution">
    <text evidence="5">The sequence shown here is derived from an EMBL/GenBank/DDBJ whole genome shotgun (WGS) entry which is preliminary data.</text>
</comment>
<organism evidence="5 6">
    <name type="scientific">Rarobacter incanus</name>
    <dbReference type="NCBI Taxonomy" id="153494"/>
    <lineage>
        <taxon>Bacteria</taxon>
        <taxon>Bacillati</taxon>
        <taxon>Actinomycetota</taxon>
        <taxon>Actinomycetes</taxon>
        <taxon>Micrococcales</taxon>
        <taxon>Rarobacteraceae</taxon>
        <taxon>Rarobacter</taxon>
    </lineage>
</organism>
<comment type="subunit">
    <text evidence="2">Homodimer.</text>
</comment>
<dbReference type="PANTHER" id="PTHR32268:SF11">
    <property type="entry name" value="HOMOSERINE O-ACETYLTRANSFERASE"/>
    <property type="match status" value="1"/>
</dbReference>
<feature type="binding site" evidence="2">
    <location>
        <position position="253"/>
    </location>
    <ligand>
        <name>substrate</name>
    </ligand>
</feature>
<dbReference type="InterPro" id="IPR000073">
    <property type="entry name" value="AB_hydrolase_1"/>
</dbReference>
<comment type="catalytic activity">
    <reaction evidence="2">
        <text>L-homoserine + acetyl-CoA = O-acetyl-L-homoserine + CoA</text>
        <dbReference type="Rhea" id="RHEA:13701"/>
        <dbReference type="ChEBI" id="CHEBI:57287"/>
        <dbReference type="ChEBI" id="CHEBI:57288"/>
        <dbReference type="ChEBI" id="CHEBI:57476"/>
        <dbReference type="ChEBI" id="CHEBI:57716"/>
        <dbReference type="EC" id="2.3.1.31"/>
    </reaction>
</comment>
<sequence length="404" mass="43378">MTRCDDFPRGKQPHRRSEFPLPVPVTGAWLEGDPVGHRQFANVGPLILESGLSLPDVTVAYETWGRLNDAGTNAILILHALTGDSHVVGDAGDGHRSAGWWNDLVGPGKPIDTDKYFVVAPNVLGGCQGTTGPASLDPSGRRYGSRFPRVTVRDQVDAEIALTTALGIGSWHLVIGGSMGGQRALEWALLGPAAGIGVDGIAVIASSAQFTGDQIAWSHPQLAAIRGDAHFRGGDYYDAPAGQGPHNGLGIARQIAHVTYRSAEELDTRFARVPQGAEEPLHGGRFAVQSYLDHHASKLAYRFDANSYVTLTESMLSHDLGRDRGGVATALRSIRTRALIVGVDSDRLFPLEASRTMARLIPAADPLRTIHSPYGHDGFLIEFDQLASIVKDFELSLEERTAPH</sequence>
<keyword evidence="2" id="KW-0012">Acyltransferase</keyword>
<comment type="pathway">
    <text evidence="2">Amino-acid biosynthesis; L-methionine biosynthesis via de novo pathway; O-acetyl-L-homoserine from L-homoserine: step 1/1.</text>
</comment>
<keyword evidence="6" id="KW-1185">Reference proteome</keyword>
<dbReference type="GO" id="GO:0005737">
    <property type="term" value="C:cytoplasm"/>
    <property type="evidence" value="ECO:0007669"/>
    <property type="project" value="UniProtKB-SubCell"/>
</dbReference>
<dbReference type="GO" id="GO:0009086">
    <property type="term" value="P:methionine biosynthetic process"/>
    <property type="evidence" value="ECO:0007669"/>
    <property type="project" value="UniProtKB-UniRule"/>
</dbReference>
<feature type="domain" description="AB hydrolase-1" evidence="4">
    <location>
        <begin position="73"/>
        <end position="380"/>
    </location>
</feature>
<dbReference type="PIRSF" id="PIRSF000443">
    <property type="entry name" value="Homoser_Ac_trans"/>
    <property type="match status" value="1"/>
</dbReference>
<dbReference type="InterPro" id="IPR008220">
    <property type="entry name" value="HAT_MetX-like"/>
</dbReference>
<evidence type="ECO:0000256" key="1">
    <source>
        <dbReference type="ARBA" id="ARBA00022679"/>
    </source>
</evidence>
<dbReference type="GO" id="GO:0004414">
    <property type="term" value="F:homoserine O-acetyltransferase activity"/>
    <property type="evidence" value="ECO:0007669"/>
    <property type="project" value="UniProtKB-UniRule"/>
</dbReference>
<keyword evidence="2" id="KW-0028">Amino-acid biosynthesis</keyword>
<dbReference type="EC" id="2.3.1.31" evidence="2"/>
<comment type="caution">
    <text evidence="2">Lacks conserved residue(s) required for the propagation of feature annotation.</text>
</comment>
<name>A0A542SP16_9MICO</name>
<dbReference type="Proteomes" id="UP000316181">
    <property type="component" value="Unassembled WGS sequence"/>
</dbReference>
<feature type="active site" description="Nucleophile" evidence="2 3">
    <location>
        <position position="178"/>
    </location>
</feature>
<gene>
    <name evidence="2" type="primary">metXA</name>
    <name evidence="5" type="ORF">FB389_1044</name>
</gene>